<dbReference type="GO" id="GO:0005525">
    <property type="term" value="F:GTP binding"/>
    <property type="evidence" value="ECO:0007669"/>
    <property type="project" value="InterPro"/>
</dbReference>
<accession>A0A067T4F6</accession>
<evidence type="ECO:0000313" key="2">
    <source>
        <dbReference type="EMBL" id="KDR74819.1"/>
    </source>
</evidence>
<dbReference type="STRING" id="685588.A0A067T4F6"/>
<dbReference type="AlphaFoldDB" id="A0A067T4F6"/>
<dbReference type="EMBL" id="KL142382">
    <property type="protein sequence ID" value="KDR74819.1"/>
    <property type="molecule type" value="Genomic_DNA"/>
</dbReference>
<dbReference type="Proteomes" id="UP000027222">
    <property type="component" value="Unassembled WGS sequence"/>
</dbReference>
<dbReference type="CDD" id="cd00882">
    <property type="entry name" value="Ras_like_GTPase"/>
    <property type="match status" value="1"/>
</dbReference>
<evidence type="ECO:0000313" key="3">
    <source>
        <dbReference type="Proteomes" id="UP000027222"/>
    </source>
</evidence>
<reference evidence="3" key="1">
    <citation type="journal article" date="2014" name="Proc. Natl. Acad. Sci. U.S.A.">
        <title>Extensive sampling of basidiomycete genomes demonstrates inadequacy of the white-rot/brown-rot paradigm for wood decay fungi.</title>
        <authorList>
            <person name="Riley R."/>
            <person name="Salamov A.A."/>
            <person name="Brown D.W."/>
            <person name="Nagy L.G."/>
            <person name="Floudas D."/>
            <person name="Held B.W."/>
            <person name="Levasseur A."/>
            <person name="Lombard V."/>
            <person name="Morin E."/>
            <person name="Otillar R."/>
            <person name="Lindquist E.A."/>
            <person name="Sun H."/>
            <person name="LaButti K.M."/>
            <person name="Schmutz J."/>
            <person name="Jabbour D."/>
            <person name="Luo H."/>
            <person name="Baker S.E."/>
            <person name="Pisabarro A.G."/>
            <person name="Walton J.D."/>
            <person name="Blanchette R.A."/>
            <person name="Henrissat B."/>
            <person name="Martin F."/>
            <person name="Cullen D."/>
            <person name="Hibbett D.S."/>
            <person name="Grigoriev I.V."/>
        </authorList>
    </citation>
    <scope>NUCLEOTIDE SEQUENCE [LARGE SCALE GENOMIC DNA]</scope>
    <source>
        <strain evidence="3">CBS 339.88</strain>
    </source>
</reference>
<dbReference type="InterPro" id="IPR006073">
    <property type="entry name" value="GTP-bd"/>
</dbReference>
<name>A0A067T4F6_GALM3</name>
<sequence>MGKKSKNQSTTTDIVIFVTGVSGVGKSTFINNLLNEHRMPVGHGVDPCTKELREVEVHGVGFGKYEGRRVYIVDTPGFNSPDATDLEILKRMAAWLKKRWPYQSIDGGVIYLHNIQDDRYSTLASTDLSMLRNSFGQLQGTSRRIVLATTKWHRSNMDESKRRQMELQKKQWKNLVAEGTSVMEFNNSHESAEEIVKTLLENCLNTPASFDIKEKLDELMQVQTDTSSHGILNFLRFFGLFSRRY</sequence>
<proteinExistence type="predicted"/>
<evidence type="ECO:0000259" key="1">
    <source>
        <dbReference type="Pfam" id="PF01926"/>
    </source>
</evidence>
<dbReference type="Pfam" id="PF01926">
    <property type="entry name" value="MMR_HSR1"/>
    <property type="match status" value="1"/>
</dbReference>
<dbReference type="HOGENOM" id="CLU_018003_0_1_1"/>
<dbReference type="Gene3D" id="3.40.50.300">
    <property type="entry name" value="P-loop containing nucleotide triphosphate hydrolases"/>
    <property type="match status" value="1"/>
</dbReference>
<feature type="domain" description="G" evidence="1">
    <location>
        <begin position="16"/>
        <end position="84"/>
    </location>
</feature>
<dbReference type="SUPFAM" id="SSF52540">
    <property type="entry name" value="P-loop containing nucleoside triphosphate hydrolases"/>
    <property type="match status" value="1"/>
</dbReference>
<protein>
    <recommendedName>
        <fullName evidence="1">G domain-containing protein</fullName>
    </recommendedName>
</protein>
<dbReference type="OrthoDB" id="8954335at2759"/>
<keyword evidence="3" id="KW-1185">Reference proteome</keyword>
<gene>
    <name evidence="2" type="ORF">GALMADRAFT_249714</name>
</gene>
<organism evidence="2 3">
    <name type="scientific">Galerina marginata (strain CBS 339.88)</name>
    <dbReference type="NCBI Taxonomy" id="685588"/>
    <lineage>
        <taxon>Eukaryota</taxon>
        <taxon>Fungi</taxon>
        <taxon>Dikarya</taxon>
        <taxon>Basidiomycota</taxon>
        <taxon>Agaricomycotina</taxon>
        <taxon>Agaricomycetes</taxon>
        <taxon>Agaricomycetidae</taxon>
        <taxon>Agaricales</taxon>
        <taxon>Agaricineae</taxon>
        <taxon>Strophariaceae</taxon>
        <taxon>Galerina</taxon>
    </lineage>
</organism>
<dbReference type="InterPro" id="IPR027417">
    <property type="entry name" value="P-loop_NTPase"/>
</dbReference>